<dbReference type="RefSeq" id="WP_264515641.1">
    <property type="nucleotide sequence ID" value="NZ_JAPDDR010000012.1"/>
</dbReference>
<feature type="chain" id="PRO_5045917017" evidence="6">
    <location>
        <begin position="21"/>
        <end position="1305"/>
    </location>
</feature>
<evidence type="ECO:0000259" key="7">
    <source>
        <dbReference type="PROSITE" id="PS51007"/>
    </source>
</evidence>
<sequence length="1305" mass="139899">MRIPLLCASGLLFATGSSLAATKVLQAFEGDGYGDWKVEGTAFGLAPSGAQIDGLTAPLTAYAQDSVACSAHGGDVATGSLTSPEFKITENYICFLIAGGKHPGKVGVQLIVDGKAVLDATGEGSLQFRTQVWDVTQYKGKSAQIRIYDEVTGGWGVIAADHFLITDYANQKFPPPTKGGKPHMAGLVASDVIGGLTVPVGTKVKIVADYKNGGVTSPTALAFGEKGEIYVTETHRFRHGVPDNRDHLYWYLDDISARTTADRRKMHEKWQGKSEKASLKFLTEIADKVRVLSTPGEDGKSANSSIFSDGFNDLLDGPAAGVFEYEGTVYMACIPNIWVLRDKDGDGKADKPEERKVLFDGFGVRVSFSGHDLNGFALGPDGRIYGTLGDRGMNLTTKEGKHYEMPDQGCVFRFDPDGSNFEVIHTGLRNPKELAFDEYGNAISVDNNSDQGDQARVVYVMEGADSGWTMDHQALHSFHRQIGMEEHPVNRWMEEMMWAPLNDKQPSYIVPPVANLTSGPSGLTYHPGTGFLESEAGRFLICDYRGGAANSGIWSFKVERSGAGMRMTDSRQLNWGAAVTDVEYSWDGNLYVTDFIGGWESHQDGRVYSLNADKMFRAEEAAETAEIIERGFEKRPSPGLEKLLSHADMRVRTRAQLALTRKPDGMEVLGKVAKEGKDTITRLHGVWGLGIIARRGSAVLPSSGDEFVAIAGKDVREKALKLILPFVVDSDPEVRAQAIKVIGESGLEDPNVPFAKLLTDESLRVRGFAAIAAGKMKVGAAMPFIWEMLEKNQDPYIRHAGSYALTLFGDPRKISALNQHEDPAVRLAAVIALRKMKDPQIAAFLHDDDAKVAREALRGIHDAGIEEVRPAVAALLDELPANLTQMDWRRLLHSAFRLGDDANLKRVLNVVLDPKAPAYAREEALRLIGIWSKPPLVDQSLGRVAPLPERDAAKVTAVLNPALTGLLKLDGKLAEPSIALLKTYKLDLSSVDNGALKGLVMNSSLPGAARSEALELYSTRKPEGLDSLLAELAGGKDDDLAIGAVKRLAATSPEAALKAVRAATSHANAHRQQEAWKVAAALQGPGIDSLFTDALDKLKASSGVSPSALELLDAAAKRTEPAVKSSLEAYKAALAASQDPLAPYLGSLQGGDAKKGGQIFESQPAAQCMRCHAAGGGHGGGDAGPNLEAIGKKGDAKFFLESLVNPGAKVAEGFGITTVTLKGGKTVSGIVLSDTADHVDVDSSGKVLRVKKSDFESMLPPVSAMPPMGAILSPAELRDVVAWLEAQKGKDPAPKKRPAPEIVTP</sequence>
<reference evidence="8" key="1">
    <citation type="submission" date="2022-10" db="EMBL/GenBank/DDBJ databases">
        <title>Luteolibacter sp. GHJ8, whole genome shotgun sequencing project.</title>
        <authorList>
            <person name="Zhao G."/>
            <person name="Shen L."/>
        </authorList>
    </citation>
    <scope>NUCLEOTIDE SEQUENCE</scope>
    <source>
        <strain evidence="8">GHJ8</strain>
    </source>
</reference>
<feature type="region of interest" description="Disordered" evidence="5">
    <location>
        <begin position="1286"/>
        <end position="1305"/>
    </location>
</feature>
<proteinExistence type="predicted"/>
<evidence type="ECO:0000256" key="2">
    <source>
        <dbReference type="ARBA" id="ARBA00022723"/>
    </source>
</evidence>
<dbReference type="InterPro" id="IPR009056">
    <property type="entry name" value="Cyt_c-like_dom"/>
</dbReference>
<dbReference type="PROSITE" id="PS51007">
    <property type="entry name" value="CYTC"/>
    <property type="match status" value="1"/>
</dbReference>
<evidence type="ECO:0000256" key="5">
    <source>
        <dbReference type="SAM" id="MobiDB-lite"/>
    </source>
</evidence>
<evidence type="ECO:0000256" key="6">
    <source>
        <dbReference type="SAM" id="SignalP"/>
    </source>
</evidence>
<dbReference type="InterPro" id="IPR011041">
    <property type="entry name" value="Quinoprot_gluc/sorb_DH_b-prop"/>
</dbReference>
<dbReference type="InterPro" id="IPR011042">
    <property type="entry name" value="6-blade_b-propeller_TolB-like"/>
</dbReference>
<dbReference type="SUPFAM" id="SSF48371">
    <property type="entry name" value="ARM repeat"/>
    <property type="match status" value="1"/>
</dbReference>
<feature type="signal peptide" evidence="6">
    <location>
        <begin position="1"/>
        <end position="20"/>
    </location>
</feature>
<accession>A0ABT3G891</accession>
<dbReference type="EMBL" id="JAPDDR010000012">
    <property type="protein sequence ID" value="MCW1916076.1"/>
    <property type="molecule type" value="Genomic_DNA"/>
</dbReference>
<dbReference type="Gene3D" id="1.25.10.10">
    <property type="entry name" value="Leucine-rich Repeat Variant"/>
    <property type="match status" value="2"/>
</dbReference>
<dbReference type="PANTHER" id="PTHR33546">
    <property type="entry name" value="LARGE, MULTIFUNCTIONAL SECRETED PROTEIN-RELATED"/>
    <property type="match status" value="1"/>
</dbReference>
<dbReference type="Pfam" id="PF23500">
    <property type="entry name" value="DUF7133"/>
    <property type="match status" value="1"/>
</dbReference>
<keyword evidence="3 4" id="KW-0408">Iron</keyword>
<protein>
    <submittedName>
        <fullName evidence="8">HEAT repeat domain-containing protein</fullName>
    </submittedName>
</protein>
<evidence type="ECO:0000256" key="4">
    <source>
        <dbReference type="PROSITE-ProRule" id="PRU00433"/>
    </source>
</evidence>
<dbReference type="Gene3D" id="1.10.760.10">
    <property type="entry name" value="Cytochrome c-like domain"/>
    <property type="match status" value="1"/>
</dbReference>
<dbReference type="InterPro" id="IPR055557">
    <property type="entry name" value="DUF7133"/>
</dbReference>
<dbReference type="Gene3D" id="2.120.10.30">
    <property type="entry name" value="TolB, C-terminal domain"/>
    <property type="match status" value="1"/>
</dbReference>
<keyword evidence="9" id="KW-1185">Reference proteome</keyword>
<keyword evidence="6" id="KW-0732">Signal</keyword>
<keyword evidence="2 4" id="KW-0479">Metal-binding</keyword>
<evidence type="ECO:0000313" key="9">
    <source>
        <dbReference type="Proteomes" id="UP001165653"/>
    </source>
</evidence>
<dbReference type="InterPro" id="IPR016024">
    <property type="entry name" value="ARM-type_fold"/>
</dbReference>
<name>A0ABT3G891_9BACT</name>
<dbReference type="SUPFAM" id="SSF50952">
    <property type="entry name" value="Soluble quinoprotein glucose dehydrogenase"/>
    <property type="match status" value="1"/>
</dbReference>
<dbReference type="Proteomes" id="UP001165653">
    <property type="component" value="Unassembled WGS sequence"/>
</dbReference>
<dbReference type="Pfam" id="PF13646">
    <property type="entry name" value="HEAT_2"/>
    <property type="match status" value="1"/>
</dbReference>
<comment type="caution">
    <text evidence="8">The sequence shown here is derived from an EMBL/GenBank/DDBJ whole genome shotgun (WGS) entry which is preliminary data.</text>
</comment>
<dbReference type="NCBIfam" id="TIGR02603">
    <property type="entry name" value="CxxCH_TIGR02603"/>
    <property type="match status" value="1"/>
</dbReference>
<dbReference type="InterPro" id="IPR011989">
    <property type="entry name" value="ARM-like"/>
</dbReference>
<dbReference type="SUPFAM" id="SSF46626">
    <property type="entry name" value="Cytochrome c"/>
    <property type="match status" value="1"/>
</dbReference>
<gene>
    <name evidence="8" type="ORF">OJ996_20980</name>
</gene>
<dbReference type="InterPro" id="IPR036909">
    <property type="entry name" value="Cyt_c-like_dom_sf"/>
</dbReference>
<evidence type="ECO:0000256" key="1">
    <source>
        <dbReference type="ARBA" id="ARBA00022617"/>
    </source>
</evidence>
<evidence type="ECO:0000313" key="8">
    <source>
        <dbReference type="EMBL" id="MCW1916076.1"/>
    </source>
</evidence>
<feature type="domain" description="Cytochrome c" evidence="7">
    <location>
        <begin position="1151"/>
        <end position="1288"/>
    </location>
</feature>
<keyword evidence="1 4" id="KW-0349">Heme</keyword>
<dbReference type="PANTHER" id="PTHR33546:SF1">
    <property type="entry name" value="LARGE, MULTIFUNCTIONAL SECRETED PROTEIN"/>
    <property type="match status" value="1"/>
</dbReference>
<organism evidence="8 9">
    <name type="scientific">Luteolibacter rhizosphaerae</name>
    <dbReference type="NCBI Taxonomy" id="2989719"/>
    <lineage>
        <taxon>Bacteria</taxon>
        <taxon>Pseudomonadati</taxon>
        <taxon>Verrucomicrobiota</taxon>
        <taxon>Verrucomicrobiia</taxon>
        <taxon>Verrucomicrobiales</taxon>
        <taxon>Verrucomicrobiaceae</taxon>
        <taxon>Luteolibacter</taxon>
    </lineage>
</organism>
<dbReference type="InterPro" id="IPR013427">
    <property type="entry name" value="Haem-bd_dom_put"/>
</dbReference>
<evidence type="ECO:0000256" key="3">
    <source>
        <dbReference type="ARBA" id="ARBA00023004"/>
    </source>
</evidence>